<accession>A0A9E7ZYA0</accession>
<reference evidence="2" key="1">
    <citation type="submission" date="2022-08" db="EMBL/GenBank/DDBJ databases">
        <title>Complete Genome Sequences of 2 Bosea sp. soil isolates.</title>
        <authorList>
            <person name="Alvarez Arevalo M."/>
            <person name="Sterndorff E.B."/>
            <person name="Faurdal D."/>
            <person name="Joergensen T.S."/>
            <person name="Weber T."/>
        </authorList>
    </citation>
    <scope>NUCLEOTIDE SEQUENCE</scope>
    <source>
        <strain evidence="2">NBC_00436</strain>
    </source>
</reference>
<organism evidence="2">
    <name type="scientific">Bosea sp. NBC_00436</name>
    <dbReference type="NCBI Taxonomy" id="2969620"/>
    <lineage>
        <taxon>Bacteria</taxon>
        <taxon>Pseudomonadati</taxon>
        <taxon>Pseudomonadota</taxon>
        <taxon>Alphaproteobacteria</taxon>
        <taxon>Hyphomicrobiales</taxon>
        <taxon>Boseaceae</taxon>
        <taxon>Bosea</taxon>
    </lineage>
</organism>
<gene>
    <name evidence="2" type="ORF">NWE54_07275</name>
</gene>
<proteinExistence type="predicted"/>
<dbReference type="AlphaFoldDB" id="A0A9E7ZYA0"/>
<protein>
    <submittedName>
        <fullName evidence="2">Uncharacterized protein</fullName>
    </submittedName>
</protein>
<name>A0A9E7ZYA0_9HYPH</name>
<dbReference type="EMBL" id="CP102774">
    <property type="protein sequence ID" value="UZF88582.1"/>
    <property type="molecule type" value="Genomic_DNA"/>
</dbReference>
<evidence type="ECO:0000256" key="1">
    <source>
        <dbReference type="SAM" id="MobiDB-lite"/>
    </source>
</evidence>
<sequence length="65" mass="7059">MARIIRLDSDFPDLADAQAVEKDVGAAAKAGDFAVEDHLDVDGIALPPAEPVAEPEKRSEHHQRR</sequence>
<evidence type="ECO:0000313" key="2">
    <source>
        <dbReference type="EMBL" id="UZF88582.1"/>
    </source>
</evidence>
<feature type="region of interest" description="Disordered" evidence="1">
    <location>
        <begin position="42"/>
        <end position="65"/>
    </location>
</feature>